<evidence type="ECO:0000256" key="6">
    <source>
        <dbReference type="ARBA" id="ARBA00023180"/>
    </source>
</evidence>
<evidence type="ECO:0000313" key="8">
    <source>
        <dbReference type="Proteomes" id="UP000050465"/>
    </source>
</evidence>
<comment type="subcellular location">
    <subcellularLocation>
        <location evidence="1">Membrane</location>
        <topology evidence="1">Single-pass membrane protein</topology>
    </subcellularLocation>
</comment>
<name>A0A0P8DHH1_9CYAN</name>
<dbReference type="EMBL" id="LJZR01000008">
    <property type="protein sequence ID" value="KPQ36068.1"/>
    <property type="molecule type" value="Genomic_DNA"/>
</dbReference>
<evidence type="ECO:0000256" key="4">
    <source>
        <dbReference type="ARBA" id="ARBA00022989"/>
    </source>
</evidence>
<dbReference type="SUPFAM" id="SSF52540">
    <property type="entry name" value="P-loop containing nucleoside triphosphate hydrolases"/>
    <property type="match status" value="1"/>
</dbReference>
<keyword evidence="3" id="KW-0812">Transmembrane</keyword>
<dbReference type="InterPro" id="IPR010635">
    <property type="entry name" value="Heparan_SO4-6-sulfoTrfase"/>
</dbReference>
<protein>
    <submittedName>
        <fullName evidence="7">Sulfotransferase family</fullName>
    </submittedName>
</protein>
<dbReference type="InterPro" id="IPR027417">
    <property type="entry name" value="P-loop_NTPase"/>
</dbReference>
<keyword evidence="2 7" id="KW-0808">Transferase</keyword>
<accession>A0A0P8DHH1</accession>
<dbReference type="GO" id="GO:0016020">
    <property type="term" value="C:membrane"/>
    <property type="evidence" value="ECO:0007669"/>
    <property type="project" value="UniProtKB-SubCell"/>
</dbReference>
<dbReference type="AlphaFoldDB" id="A0A0P8DHH1"/>
<keyword evidence="5" id="KW-0472">Membrane</keyword>
<sequence>MKKKVFFIHVPKTAGSSFNAFLAENLVGDAHCEKYLDLQARTFRNPVKIREFDYISGHLNFTDFQANGFNRNDYFMMTILRDPVKQLISHINWVIHIFDVGEDFFKGHPKIIQDMSLELRSLDLNDPAQLIPALQKHAGLFQNNQAKYFRDEQGRFDAQIAIDNITTLDLVGLTEEYESSVRKFIAMNDCEMAFSLHRKNRNLKYRLKPETLLSNKEVKHFMENYNKIDAEIYMFAKQHFKSLARV</sequence>
<evidence type="ECO:0000256" key="1">
    <source>
        <dbReference type="ARBA" id="ARBA00004167"/>
    </source>
</evidence>
<dbReference type="PANTHER" id="PTHR12812:SF0">
    <property type="entry name" value="HEPARAN-SULFATE 6-O-SULFOTRANSFERASE"/>
    <property type="match status" value="1"/>
</dbReference>
<proteinExistence type="predicted"/>
<reference evidence="7 8" key="1">
    <citation type="submission" date="2015-09" db="EMBL/GenBank/DDBJ databases">
        <title>Identification and resolution of microdiversity through metagenomic sequencing of parallel consortia.</title>
        <authorList>
            <person name="Nelson W.C."/>
            <person name="Romine M.F."/>
            <person name="Lindemann S.R."/>
        </authorList>
    </citation>
    <scope>NUCLEOTIDE SEQUENCE [LARGE SCALE GENOMIC DNA]</scope>
    <source>
        <strain evidence="7">Ana</strain>
    </source>
</reference>
<dbReference type="GO" id="GO:0017095">
    <property type="term" value="F:heparan sulfate 6-sulfotransferase activity"/>
    <property type="evidence" value="ECO:0007669"/>
    <property type="project" value="TreeGrafter"/>
</dbReference>
<evidence type="ECO:0000313" key="7">
    <source>
        <dbReference type="EMBL" id="KPQ36068.1"/>
    </source>
</evidence>
<dbReference type="Gene3D" id="3.40.50.300">
    <property type="entry name" value="P-loop containing nucleotide triphosphate hydrolases"/>
    <property type="match status" value="1"/>
</dbReference>
<dbReference type="PANTHER" id="PTHR12812">
    <property type="entry name" value="HEPARAN SULFATE 6-O-SULFOTRANSFERASE 3"/>
    <property type="match status" value="1"/>
</dbReference>
<keyword evidence="4" id="KW-1133">Transmembrane helix</keyword>
<organism evidence="7 8">
    <name type="scientific">Phormidesmis priestleyi Ana</name>
    <dbReference type="NCBI Taxonomy" id="1666911"/>
    <lineage>
        <taxon>Bacteria</taxon>
        <taxon>Bacillati</taxon>
        <taxon>Cyanobacteriota</taxon>
        <taxon>Cyanophyceae</taxon>
        <taxon>Leptolyngbyales</taxon>
        <taxon>Leptolyngbyaceae</taxon>
        <taxon>Phormidesmis</taxon>
    </lineage>
</organism>
<dbReference type="STRING" id="1666911.HLUCCA11_07605"/>
<evidence type="ECO:0000256" key="3">
    <source>
        <dbReference type="ARBA" id="ARBA00022692"/>
    </source>
</evidence>
<gene>
    <name evidence="7" type="ORF">HLUCCA11_07605</name>
</gene>
<dbReference type="Proteomes" id="UP000050465">
    <property type="component" value="Unassembled WGS sequence"/>
</dbReference>
<keyword evidence="6" id="KW-0325">Glycoprotein</keyword>
<comment type="caution">
    <text evidence="7">The sequence shown here is derived from an EMBL/GenBank/DDBJ whole genome shotgun (WGS) entry which is preliminary data.</text>
</comment>
<evidence type="ECO:0000256" key="2">
    <source>
        <dbReference type="ARBA" id="ARBA00022679"/>
    </source>
</evidence>
<evidence type="ECO:0000256" key="5">
    <source>
        <dbReference type="ARBA" id="ARBA00023136"/>
    </source>
</evidence>